<sequence>MHPEIRQDSPGKCPICEMDLVPLTETNQATPKETDSGANGDRYICPMMCTPPQSEPGKCPVCAMDLVKASADAGGQGRSVSIDAAARRILGIRTAQVSRREVYRQISTVGRIEYDEKRVSTIAAYVDGRLEELFADYEGVQVAKGDPLAVLYSPALYSAQVEFLSSLRTPALSALGGGGEQLSDVARDNLSELGMTAAQIDRLREDGKAQKRLRIASPIGGTIIAKQKVEGDYVRTGEPVYRVADLSMVWLMLDLYPSDAAAVRFGQQVEAEIASLPGEVYTGRVAFVDPLVDEKTRTVAVRVEMSNFDGRLKPGDFATATVRVPAVASDLVYDPSLAGRWISPMHPQIIREAAGRCPICGMDLVPTSNLGYSDEPLPEQLVTVAPRSAVLMAGGNSVVYVETEPGLFELREVSVAVMTRDDAVIVSGLEVGETVATDGNFLIDSQMQLAGKPSLMDPSKLESEASAPVEEAAHAH</sequence>
<dbReference type="InterPro" id="IPR045800">
    <property type="entry name" value="HMBD"/>
</dbReference>
<organism evidence="8 9">
    <name type="scientific">Posidoniimonas corsicana</name>
    <dbReference type="NCBI Taxonomy" id="1938618"/>
    <lineage>
        <taxon>Bacteria</taxon>
        <taxon>Pseudomonadati</taxon>
        <taxon>Planctomycetota</taxon>
        <taxon>Planctomycetia</taxon>
        <taxon>Pirellulales</taxon>
        <taxon>Lacipirellulaceae</taxon>
        <taxon>Posidoniimonas</taxon>
    </lineage>
</organism>
<dbReference type="Pfam" id="PF19335">
    <property type="entry name" value="HMBD"/>
    <property type="match status" value="3"/>
</dbReference>
<feature type="domain" description="Heavy metal binding" evidence="4">
    <location>
        <begin position="1"/>
        <end position="22"/>
    </location>
</feature>
<dbReference type="PANTHER" id="PTHR30097">
    <property type="entry name" value="CATION EFFLUX SYSTEM PROTEIN CUSB"/>
    <property type="match status" value="1"/>
</dbReference>
<dbReference type="Gene3D" id="2.40.420.20">
    <property type="match status" value="1"/>
</dbReference>
<feature type="domain" description="CzcB-like barrel-sandwich hybrid" evidence="6">
    <location>
        <begin position="119"/>
        <end position="245"/>
    </location>
</feature>
<evidence type="ECO:0000259" key="4">
    <source>
        <dbReference type="Pfam" id="PF19335"/>
    </source>
</evidence>
<dbReference type="InterPro" id="IPR058647">
    <property type="entry name" value="BSH_CzcB-like"/>
</dbReference>
<dbReference type="InterPro" id="IPR058792">
    <property type="entry name" value="Beta-barrel_RND_2"/>
</dbReference>
<dbReference type="Pfam" id="PF25954">
    <property type="entry name" value="Beta-barrel_RND_2"/>
    <property type="match status" value="1"/>
</dbReference>
<dbReference type="Gene3D" id="2.40.30.170">
    <property type="match status" value="1"/>
</dbReference>
<dbReference type="PANTHER" id="PTHR30097:SF4">
    <property type="entry name" value="SLR6042 PROTEIN"/>
    <property type="match status" value="1"/>
</dbReference>
<dbReference type="FunFam" id="2.40.30.170:FF:000010">
    <property type="entry name" value="Efflux RND transporter periplasmic adaptor subunit"/>
    <property type="match status" value="1"/>
</dbReference>
<evidence type="ECO:0000256" key="3">
    <source>
        <dbReference type="SAM" id="MobiDB-lite"/>
    </source>
</evidence>
<keyword evidence="2" id="KW-0813">Transport</keyword>
<dbReference type="SUPFAM" id="SSF111369">
    <property type="entry name" value="HlyD-like secretion proteins"/>
    <property type="match status" value="1"/>
</dbReference>
<evidence type="ECO:0000256" key="1">
    <source>
        <dbReference type="ARBA" id="ARBA00009477"/>
    </source>
</evidence>
<dbReference type="GO" id="GO:0015679">
    <property type="term" value="P:plasma membrane copper ion transport"/>
    <property type="evidence" value="ECO:0007669"/>
    <property type="project" value="TreeGrafter"/>
</dbReference>
<feature type="domain" description="CzcB-like C-terminal circularly permuted SH3-like" evidence="7">
    <location>
        <begin position="386"/>
        <end position="443"/>
    </location>
</feature>
<accession>A0A5C5VCJ4</accession>
<dbReference type="Pfam" id="PF25973">
    <property type="entry name" value="BSH_CzcB"/>
    <property type="match status" value="1"/>
</dbReference>
<evidence type="ECO:0000259" key="6">
    <source>
        <dbReference type="Pfam" id="PF25973"/>
    </source>
</evidence>
<evidence type="ECO:0000259" key="7">
    <source>
        <dbReference type="Pfam" id="PF25975"/>
    </source>
</evidence>
<dbReference type="GO" id="GO:0046914">
    <property type="term" value="F:transition metal ion binding"/>
    <property type="evidence" value="ECO:0007669"/>
    <property type="project" value="TreeGrafter"/>
</dbReference>
<evidence type="ECO:0000313" key="9">
    <source>
        <dbReference type="Proteomes" id="UP000316714"/>
    </source>
</evidence>
<dbReference type="Proteomes" id="UP000316714">
    <property type="component" value="Unassembled WGS sequence"/>
</dbReference>
<dbReference type="Pfam" id="PF25975">
    <property type="entry name" value="CzcB_C"/>
    <property type="match status" value="1"/>
</dbReference>
<dbReference type="Gene3D" id="2.40.50.100">
    <property type="match status" value="1"/>
</dbReference>
<comment type="similarity">
    <text evidence="1">Belongs to the membrane fusion protein (MFP) (TC 8.A.1) family.</text>
</comment>
<dbReference type="GO" id="GO:0030288">
    <property type="term" value="C:outer membrane-bounded periplasmic space"/>
    <property type="evidence" value="ECO:0007669"/>
    <property type="project" value="TreeGrafter"/>
</dbReference>
<evidence type="ECO:0000313" key="8">
    <source>
        <dbReference type="EMBL" id="TWT35345.1"/>
    </source>
</evidence>
<evidence type="ECO:0000256" key="2">
    <source>
        <dbReference type="ARBA" id="ARBA00022448"/>
    </source>
</evidence>
<feature type="domain" description="CusB-like beta-barrel" evidence="5">
    <location>
        <begin position="249"/>
        <end position="323"/>
    </location>
</feature>
<dbReference type="AlphaFoldDB" id="A0A5C5VCJ4"/>
<feature type="domain" description="Heavy metal binding" evidence="4">
    <location>
        <begin position="43"/>
        <end position="68"/>
    </location>
</feature>
<dbReference type="InterPro" id="IPR058649">
    <property type="entry name" value="CzcB_C"/>
</dbReference>
<comment type="caution">
    <text evidence="8">The sequence shown here is derived from an EMBL/GenBank/DDBJ whole genome shotgun (WGS) entry which is preliminary data.</text>
</comment>
<evidence type="ECO:0000259" key="5">
    <source>
        <dbReference type="Pfam" id="PF25954"/>
    </source>
</evidence>
<protein>
    <submittedName>
        <fullName evidence="8">Cation efflux system protein CusB</fullName>
    </submittedName>
</protein>
<feature type="domain" description="Heavy metal binding" evidence="4">
    <location>
        <begin position="341"/>
        <end position="366"/>
    </location>
</feature>
<name>A0A5C5VCJ4_9BACT</name>
<gene>
    <name evidence="8" type="primary">cusB</name>
    <name evidence="8" type="ORF">KOR34_02360</name>
</gene>
<dbReference type="GO" id="GO:0060003">
    <property type="term" value="P:copper ion export"/>
    <property type="evidence" value="ECO:0007669"/>
    <property type="project" value="TreeGrafter"/>
</dbReference>
<feature type="region of interest" description="Disordered" evidence="3">
    <location>
        <begin position="453"/>
        <end position="476"/>
    </location>
</feature>
<dbReference type="InterPro" id="IPR051909">
    <property type="entry name" value="MFP_Cation_Efflux"/>
</dbReference>
<reference evidence="8 9" key="1">
    <citation type="submission" date="2019-02" db="EMBL/GenBank/DDBJ databases">
        <title>Deep-cultivation of Planctomycetes and their phenomic and genomic characterization uncovers novel biology.</title>
        <authorList>
            <person name="Wiegand S."/>
            <person name="Jogler M."/>
            <person name="Boedeker C."/>
            <person name="Pinto D."/>
            <person name="Vollmers J."/>
            <person name="Rivas-Marin E."/>
            <person name="Kohn T."/>
            <person name="Peeters S.H."/>
            <person name="Heuer A."/>
            <person name="Rast P."/>
            <person name="Oberbeckmann S."/>
            <person name="Bunk B."/>
            <person name="Jeske O."/>
            <person name="Meyerdierks A."/>
            <person name="Storesund J.E."/>
            <person name="Kallscheuer N."/>
            <person name="Luecker S."/>
            <person name="Lage O.M."/>
            <person name="Pohl T."/>
            <person name="Merkel B.J."/>
            <person name="Hornburger P."/>
            <person name="Mueller R.-W."/>
            <person name="Bruemmer F."/>
            <person name="Labrenz M."/>
            <person name="Spormann A.M."/>
            <person name="Op Den Camp H."/>
            <person name="Overmann J."/>
            <person name="Amann R."/>
            <person name="Jetten M.S.M."/>
            <person name="Mascher T."/>
            <person name="Medema M.H."/>
            <person name="Devos D.P."/>
            <person name="Kaster A.-K."/>
            <person name="Ovreas L."/>
            <person name="Rohde M."/>
            <person name="Galperin M.Y."/>
            <person name="Jogler C."/>
        </authorList>
    </citation>
    <scope>NUCLEOTIDE SEQUENCE [LARGE SCALE GENOMIC DNA]</scope>
    <source>
        <strain evidence="8 9">KOR34</strain>
    </source>
</reference>
<dbReference type="EMBL" id="SIHJ01000001">
    <property type="protein sequence ID" value="TWT35345.1"/>
    <property type="molecule type" value="Genomic_DNA"/>
</dbReference>
<proteinExistence type="inferred from homology"/>
<keyword evidence="9" id="KW-1185">Reference proteome</keyword>